<feature type="transmembrane region" description="Helical" evidence="1">
    <location>
        <begin position="126"/>
        <end position="151"/>
    </location>
</feature>
<feature type="transmembrane region" description="Helical" evidence="1">
    <location>
        <begin position="312"/>
        <end position="329"/>
    </location>
</feature>
<proteinExistence type="predicted"/>
<protein>
    <submittedName>
        <fullName evidence="2">Uncharacterized protein</fullName>
    </submittedName>
</protein>
<organism evidence="2 3">
    <name type="scientific">Campylobacter lari NCTC 11845</name>
    <dbReference type="NCBI Taxonomy" id="1388749"/>
    <lineage>
        <taxon>Bacteria</taxon>
        <taxon>Pseudomonadati</taxon>
        <taxon>Campylobacterota</taxon>
        <taxon>Epsilonproteobacteria</taxon>
        <taxon>Campylobacterales</taxon>
        <taxon>Campylobacteraceae</taxon>
        <taxon>Campylobacter</taxon>
    </lineage>
</organism>
<keyword evidence="1" id="KW-0812">Transmembrane</keyword>
<feature type="transmembrane region" description="Helical" evidence="1">
    <location>
        <begin position="222"/>
        <end position="247"/>
    </location>
</feature>
<feature type="transmembrane region" description="Helical" evidence="1">
    <location>
        <begin position="253"/>
        <end position="280"/>
    </location>
</feature>
<evidence type="ECO:0000313" key="3">
    <source>
        <dbReference type="Proteomes" id="UP000031130"/>
    </source>
</evidence>
<dbReference type="AlphaFoldDB" id="A0A0A8HTX1"/>
<feature type="transmembrane region" description="Helical" evidence="1">
    <location>
        <begin position="287"/>
        <end position="306"/>
    </location>
</feature>
<dbReference type="RefSeq" id="WP_039625416.1">
    <property type="nucleotide sequence ID" value="NZ_CP007775.1"/>
</dbReference>
<dbReference type="HOGENOM" id="CLU_056693_0_0_7"/>
<reference evidence="2 3" key="1">
    <citation type="journal article" date="2014" name="Genome Biol. Evol.">
        <title>Comparative Genomics of the Campylobacter lari Group.</title>
        <authorList>
            <person name="Miller W.G."/>
            <person name="Yee E."/>
            <person name="Chapman M.H."/>
            <person name="Smith T.P."/>
            <person name="Bono J.L."/>
            <person name="Huynh S."/>
            <person name="Parker C.T."/>
            <person name="Vandamme P."/>
            <person name="Luong K."/>
            <person name="Korlach J."/>
        </authorList>
    </citation>
    <scope>NUCLEOTIDE SEQUENCE [LARGE SCALE GENOMIC DNA]</scope>
    <source>
        <strain evidence="3">RM3659</strain>
    </source>
</reference>
<evidence type="ECO:0000313" key="2">
    <source>
        <dbReference type="EMBL" id="AJD01247.1"/>
    </source>
</evidence>
<dbReference type="KEGG" id="cln:UPTC3659_0365"/>
<feature type="transmembrane region" description="Helical" evidence="1">
    <location>
        <begin position="54"/>
        <end position="76"/>
    </location>
</feature>
<accession>A0A0A8HTX1</accession>
<dbReference type="Proteomes" id="UP000031130">
    <property type="component" value="Chromosome"/>
</dbReference>
<gene>
    <name evidence="2" type="ORF">UPTC3659_0365</name>
</gene>
<name>A0A0A8HTX1_CAMLA</name>
<keyword evidence="1" id="KW-1133">Transmembrane helix</keyword>
<sequence length="421" mass="49264">MKNQQKITRNIKILALMSLICSMLAIMPLFAITAFILFIIVLNKLEVHAGAKKLLSNFFITVFINLTFFLFSVLILHPTGYISFEHTVAIIAICMIINCLLSYKFTKNIFYEIARVTHQKYFIKAFNLFFIGLLILVVSINIGLFLFHLNIEISFSYIYNVLLNQANKGNTLFLIGAPILIFIAVSFLITGFVYHALAWLNFESFDEEIKENYATTTQGLKLIKITMIFACVFPFIVYLWVFIMFVLDDFSSGVIFPLEIVLIILGCFFCIFSFVSIILLCKKIKSYKLLLFFTLWMISYLCYFIKSIMMLKLFDIVSILNTISAFFFFKELVKISGMKIFFVFYMYLFTHNVYFLFIKNNMFVTFNFDLSSFIKVYLKGFMMFFDLEKFIYPSVGFIYIYITILFIIAWSRLKIKIMPKA</sequence>
<dbReference type="OrthoDB" id="5352900at2"/>
<keyword evidence="1" id="KW-0472">Membrane</keyword>
<feature type="transmembrane region" description="Helical" evidence="1">
    <location>
        <begin position="390"/>
        <end position="410"/>
    </location>
</feature>
<dbReference type="EMBL" id="CP007775">
    <property type="protein sequence ID" value="AJD01247.1"/>
    <property type="molecule type" value="Genomic_DNA"/>
</dbReference>
<feature type="transmembrane region" description="Helical" evidence="1">
    <location>
        <begin position="88"/>
        <end position="105"/>
    </location>
</feature>
<feature type="transmembrane region" description="Helical" evidence="1">
    <location>
        <begin position="341"/>
        <end position="358"/>
    </location>
</feature>
<feature type="transmembrane region" description="Helical" evidence="1">
    <location>
        <begin position="13"/>
        <end position="42"/>
    </location>
</feature>
<evidence type="ECO:0000256" key="1">
    <source>
        <dbReference type="SAM" id="Phobius"/>
    </source>
</evidence>
<feature type="transmembrane region" description="Helical" evidence="1">
    <location>
        <begin position="171"/>
        <end position="202"/>
    </location>
</feature>